<dbReference type="AlphaFoldDB" id="A0A382CJY9"/>
<evidence type="ECO:0000313" key="1">
    <source>
        <dbReference type="EMBL" id="SVB25653.1"/>
    </source>
</evidence>
<sequence>MGPVKLGWGVRREGRSLWTRNAVRGVSVRGERRKKDGRIEWRQWVPYKSKVAAALLRTNSPTEILPEPGSTCLYLGAS</sequence>
<dbReference type="InterPro" id="IPR000692">
    <property type="entry name" value="Fibrillarin"/>
</dbReference>
<dbReference type="GO" id="GO:0006364">
    <property type="term" value="P:rRNA processing"/>
    <property type="evidence" value="ECO:0007669"/>
    <property type="project" value="InterPro"/>
</dbReference>
<name>A0A382CJY9_9ZZZZ</name>
<feature type="non-terminal residue" evidence="1">
    <location>
        <position position="78"/>
    </location>
</feature>
<dbReference type="EMBL" id="UINC01034586">
    <property type="protein sequence ID" value="SVB25653.1"/>
    <property type="molecule type" value="Genomic_DNA"/>
</dbReference>
<dbReference type="GO" id="GO:0008168">
    <property type="term" value="F:methyltransferase activity"/>
    <property type="evidence" value="ECO:0007669"/>
    <property type="project" value="InterPro"/>
</dbReference>
<gene>
    <name evidence="1" type="ORF">METZ01_LOCUS178507</name>
</gene>
<dbReference type="PRINTS" id="PR00052">
    <property type="entry name" value="FIBRILLARIN"/>
</dbReference>
<proteinExistence type="predicted"/>
<protein>
    <submittedName>
        <fullName evidence="1">Uncharacterized protein</fullName>
    </submittedName>
</protein>
<accession>A0A382CJY9</accession>
<dbReference type="Pfam" id="PF01269">
    <property type="entry name" value="Fibrillarin"/>
    <property type="match status" value="1"/>
</dbReference>
<reference evidence="1" key="1">
    <citation type="submission" date="2018-05" db="EMBL/GenBank/DDBJ databases">
        <authorList>
            <person name="Lanie J.A."/>
            <person name="Ng W.-L."/>
            <person name="Kazmierczak K.M."/>
            <person name="Andrzejewski T.M."/>
            <person name="Davidsen T.M."/>
            <person name="Wayne K.J."/>
            <person name="Tettelin H."/>
            <person name="Glass J.I."/>
            <person name="Rusch D."/>
            <person name="Podicherti R."/>
            <person name="Tsui H.-C.T."/>
            <person name="Winkler M.E."/>
        </authorList>
    </citation>
    <scope>NUCLEOTIDE SEQUENCE</scope>
</reference>
<organism evidence="1">
    <name type="scientific">marine metagenome</name>
    <dbReference type="NCBI Taxonomy" id="408172"/>
    <lineage>
        <taxon>unclassified sequences</taxon>
        <taxon>metagenomes</taxon>
        <taxon>ecological metagenomes</taxon>
    </lineage>
</organism>
<dbReference type="GO" id="GO:0003723">
    <property type="term" value="F:RNA binding"/>
    <property type="evidence" value="ECO:0007669"/>
    <property type="project" value="InterPro"/>
</dbReference>